<dbReference type="InterPro" id="IPR003593">
    <property type="entry name" value="AAA+_ATPase"/>
</dbReference>
<protein>
    <submittedName>
        <fullName evidence="7">ATP-dependent Clp protease ATP-binding subunit ClpE</fullName>
    </submittedName>
</protein>
<name>A0ABS2Q4U3_9BACL</name>
<evidence type="ECO:0000256" key="1">
    <source>
        <dbReference type="ARBA" id="ARBA00022741"/>
    </source>
</evidence>
<dbReference type="PRINTS" id="PR00300">
    <property type="entry name" value="CLPPROTEASEA"/>
</dbReference>
<gene>
    <name evidence="7" type="ORF">JOD45_003210</name>
</gene>
<dbReference type="Proteomes" id="UP000808914">
    <property type="component" value="Unassembled WGS sequence"/>
</dbReference>
<feature type="domain" description="UVR" evidence="6">
    <location>
        <begin position="344"/>
        <end position="379"/>
    </location>
</feature>
<evidence type="ECO:0000256" key="2">
    <source>
        <dbReference type="ARBA" id="ARBA00022840"/>
    </source>
</evidence>
<dbReference type="Gene3D" id="3.40.50.300">
    <property type="entry name" value="P-loop containing nucleotide triphosphate hydrolases"/>
    <property type="match status" value="2"/>
</dbReference>
<sequence length="720" mass="80030">MRCDNCNVNPAVIEMNIQVNGNKQHLHLCEDCYKKVKQEMKTPSFFGGHSAFDDLFKEFMQPSFGGVNANGFAKSQGPIGQTAAGEGGRGGMLDQFGRNLTDAARMGVVDPVIGRDKEVERVIETLNRRNKNNPVLIGEPGVGKTAIAEGLALRIVEGKVPSKLANKEIYVLDVSSLVANTGIRGQFEERMKQLMAELEKRKNAIVFIDEIHLLVGAGSAEGSMDAGNILKPALARGEIQIIGATTLKEYRQIEKDAALERRFQPIMVNEPTIDEAIEILKGLRENYEKYHEVKFTDEALKACVTLSDRYIQDRFLPDKAIDLMDESGSKANLLYTNSEKDHLQARLNEIAAEKTKATKNEDYERAAKLRDEEAELEKQLEKAHDTQSEAVVDVDMIQKIIESKTGIPVSKLQDDEQNKMKHLADRLNAKVIGQKAAVEKAAKAIRRNRIGLRRTTRPIGSFLFVGPTGVGKTELAKTLAEEMFGDREAMIRLDMSEYMEKHSVSKLIGSPPGYVGHDEAGQLTERVRRKPYSIILLDEIEKAHPDVQNMFLQILDDGRLTDSQGRTVSFKDTVIIMTSNAGAGDKQTKVGFNSESEKEKESNVLDQLSGYFRPEFLNRFDGIIQFNALTQENLVKIVDLMLSDIEEAAKDQGIELTVTDAAKQKLAELGFNPAFGARPLRRVLEEKVEDGIADLLLEKEDVKAVVVDVDDDEVAVKQAQ</sequence>
<dbReference type="PROSITE" id="PS00871">
    <property type="entry name" value="CLPAB_2"/>
    <property type="match status" value="1"/>
</dbReference>
<dbReference type="SUPFAM" id="SSF52540">
    <property type="entry name" value="P-loop containing nucleoside triphosphate hydrolases"/>
    <property type="match status" value="2"/>
</dbReference>
<dbReference type="InterPro" id="IPR027417">
    <property type="entry name" value="P-loop_NTPase"/>
</dbReference>
<keyword evidence="8" id="KW-1185">Reference proteome</keyword>
<dbReference type="InterPro" id="IPR001943">
    <property type="entry name" value="UVR_dom"/>
</dbReference>
<accession>A0ABS2Q4U3</accession>
<dbReference type="Gene3D" id="1.10.8.60">
    <property type="match status" value="2"/>
</dbReference>
<dbReference type="SMART" id="SM01086">
    <property type="entry name" value="ClpB_D2-small"/>
    <property type="match status" value="1"/>
</dbReference>
<dbReference type="PANTHER" id="PTHR11638:SF175">
    <property type="entry name" value="ATP-DEPENDENT CLP PROTEASE, ATP-BINDING SUBUNIT CLPC"/>
    <property type="match status" value="1"/>
</dbReference>
<keyword evidence="5" id="KW-0175">Coiled coil</keyword>
<dbReference type="PANTHER" id="PTHR11638">
    <property type="entry name" value="ATP-DEPENDENT CLP PROTEASE"/>
    <property type="match status" value="1"/>
</dbReference>
<evidence type="ECO:0000256" key="4">
    <source>
        <dbReference type="RuleBase" id="RU004432"/>
    </source>
</evidence>
<dbReference type="InterPro" id="IPR018368">
    <property type="entry name" value="ClpA/B_CS1"/>
</dbReference>
<keyword evidence="7" id="KW-0645">Protease</keyword>
<dbReference type="SMART" id="SM00382">
    <property type="entry name" value="AAA"/>
    <property type="match status" value="2"/>
</dbReference>
<evidence type="ECO:0000259" key="6">
    <source>
        <dbReference type="PROSITE" id="PS50151"/>
    </source>
</evidence>
<evidence type="ECO:0000256" key="3">
    <source>
        <dbReference type="ARBA" id="ARBA00023186"/>
    </source>
</evidence>
<dbReference type="PROSITE" id="PS00870">
    <property type="entry name" value="CLPAB_1"/>
    <property type="match status" value="1"/>
</dbReference>
<dbReference type="RefSeq" id="WP_205004845.1">
    <property type="nucleotide sequence ID" value="NZ_JAFBER010000036.1"/>
</dbReference>
<dbReference type="Pfam" id="PF10431">
    <property type="entry name" value="ClpB_D2-small"/>
    <property type="match status" value="1"/>
</dbReference>
<dbReference type="Pfam" id="PF07724">
    <property type="entry name" value="AAA_2"/>
    <property type="match status" value="1"/>
</dbReference>
<dbReference type="PROSITE" id="PS50151">
    <property type="entry name" value="UVR"/>
    <property type="match status" value="1"/>
</dbReference>
<evidence type="ECO:0000256" key="5">
    <source>
        <dbReference type="SAM" id="Coils"/>
    </source>
</evidence>
<dbReference type="Pfam" id="PF00004">
    <property type="entry name" value="AAA"/>
    <property type="match status" value="1"/>
</dbReference>
<dbReference type="Pfam" id="PF17871">
    <property type="entry name" value="AAA_lid_9"/>
    <property type="match status" value="1"/>
</dbReference>
<dbReference type="CDD" id="cd00009">
    <property type="entry name" value="AAA"/>
    <property type="match status" value="1"/>
</dbReference>
<dbReference type="Gene3D" id="4.10.860.10">
    <property type="entry name" value="UVR domain"/>
    <property type="match status" value="1"/>
</dbReference>
<dbReference type="InterPro" id="IPR028299">
    <property type="entry name" value="ClpA/B_CS2"/>
</dbReference>
<reference evidence="7 8" key="1">
    <citation type="submission" date="2021-01" db="EMBL/GenBank/DDBJ databases">
        <title>Genomic Encyclopedia of Type Strains, Phase IV (KMG-IV): sequencing the most valuable type-strain genomes for metagenomic binning, comparative biology and taxonomic classification.</title>
        <authorList>
            <person name="Goeker M."/>
        </authorList>
    </citation>
    <scope>NUCLEOTIDE SEQUENCE [LARGE SCALE GENOMIC DNA]</scope>
    <source>
        <strain evidence="7 8">DSM 28236</strain>
    </source>
</reference>
<keyword evidence="1 4" id="KW-0547">Nucleotide-binding</keyword>
<dbReference type="InterPro" id="IPR001270">
    <property type="entry name" value="ClpA/B"/>
</dbReference>
<dbReference type="EMBL" id="JAFBER010000036">
    <property type="protein sequence ID" value="MBM7646975.1"/>
    <property type="molecule type" value="Genomic_DNA"/>
</dbReference>
<dbReference type="GO" id="GO:0006508">
    <property type="term" value="P:proteolysis"/>
    <property type="evidence" value="ECO:0007669"/>
    <property type="project" value="UniProtKB-KW"/>
</dbReference>
<dbReference type="InterPro" id="IPR019489">
    <property type="entry name" value="Clp_ATPase_C"/>
</dbReference>
<keyword evidence="2 4" id="KW-0067">ATP-binding</keyword>
<feature type="coiled-coil region" evidence="5">
    <location>
        <begin position="340"/>
        <end position="389"/>
    </location>
</feature>
<keyword evidence="7" id="KW-0378">Hydrolase</keyword>
<dbReference type="CDD" id="cd19499">
    <property type="entry name" value="RecA-like_ClpB_Hsp104-like"/>
    <property type="match status" value="1"/>
</dbReference>
<dbReference type="InterPro" id="IPR041546">
    <property type="entry name" value="ClpA/ClpB_AAA_lid"/>
</dbReference>
<dbReference type="GO" id="GO:0008233">
    <property type="term" value="F:peptidase activity"/>
    <property type="evidence" value="ECO:0007669"/>
    <property type="project" value="UniProtKB-KW"/>
</dbReference>
<dbReference type="InterPro" id="IPR003959">
    <property type="entry name" value="ATPase_AAA_core"/>
</dbReference>
<evidence type="ECO:0000313" key="8">
    <source>
        <dbReference type="Proteomes" id="UP000808914"/>
    </source>
</evidence>
<evidence type="ECO:0000313" key="7">
    <source>
        <dbReference type="EMBL" id="MBM7646975.1"/>
    </source>
</evidence>
<comment type="similarity">
    <text evidence="4">Belongs to the ClpA/ClpB family.</text>
</comment>
<comment type="caution">
    <text evidence="7">The sequence shown here is derived from an EMBL/GenBank/DDBJ whole genome shotgun (WGS) entry which is preliminary data.</text>
</comment>
<proteinExistence type="inferred from homology"/>
<dbReference type="GO" id="GO:0005524">
    <property type="term" value="F:ATP binding"/>
    <property type="evidence" value="ECO:0007669"/>
    <property type="project" value="UniProtKB-KW"/>
</dbReference>
<dbReference type="InterPro" id="IPR050130">
    <property type="entry name" value="ClpA_ClpB"/>
</dbReference>
<keyword evidence="3 4" id="KW-0143">Chaperone</keyword>
<organism evidence="7 8">
    <name type="scientific">Scopulibacillus daqui</name>
    <dbReference type="NCBI Taxonomy" id="1469162"/>
    <lineage>
        <taxon>Bacteria</taxon>
        <taxon>Bacillati</taxon>
        <taxon>Bacillota</taxon>
        <taxon>Bacilli</taxon>
        <taxon>Bacillales</taxon>
        <taxon>Sporolactobacillaceae</taxon>
        <taxon>Scopulibacillus</taxon>
    </lineage>
</organism>